<sequence length="236" mass="25882">MGGFVNRVRFVYLASSLALAIGYLGRFLLTVFVVVSITIVLLYLINPDVSAVLAIVLLSIGLIVASLIYEVIMYVFSLRRGEVWSQVEREAGVPEGRIRGAYEVCLQVSSAGGYSHPFVARAAERANSSLKYVFPLSKPFDRRHMFLSLIAGAFVMLFVLFPSMISSTGGKVVSAYENLFLPQRAIFTIEPEGALLHRGDDLEVSVLLNKGSGFTPYIEVDRGLGEVERFGLKYGG</sequence>
<dbReference type="EMBL" id="NATQ01000059">
    <property type="protein sequence ID" value="OQX90396.1"/>
    <property type="molecule type" value="Genomic_DNA"/>
</dbReference>
<dbReference type="Proteomes" id="UP000192611">
    <property type="component" value="Unassembled WGS sequence"/>
</dbReference>
<feature type="non-terminal residue" evidence="2">
    <location>
        <position position="236"/>
    </location>
</feature>
<evidence type="ECO:0000256" key="1">
    <source>
        <dbReference type="SAM" id="Phobius"/>
    </source>
</evidence>
<protein>
    <submittedName>
        <fullName evidence="2">Uncharacterized protein</fullName>
    </submittedName>
</protein>
<evidence type="ECO:0000313" key="3">
    <source>
        <dbReference type="Proteomes" id="UP000192611"/>
    </source>
</evidence>
<keyword evidence="1" id="KW-0472">Membrane</keyword>
<dbReference type="AlphaFoldDB" id="A0A1W9S0Y9"/>
<keyword evidence="1" id="KW-1133">Transmembrane helix</keyword>
<keyword evidence="1" id="KW-0812">Transmembrane</keyword>
<evidence type="ECO:0000313" key="2">
    <source>
        <dbReference type="EMBL" id="OQX90396.1"/>
    </source>
</evidence>
<organism evidence="2 3">
    <name type="scientific">Candidatus Coatesbacteria bacterium 4484_99</name>
    <dbReference type="NCBI Taxonomy" id="1970774"/>
    <lineage>
        <taxon>Bacteria</taxon>
        <taxon>Candidatus Coatesiibacteriota</taxon>
    </lineage>
</organism>
<comment type="caution">
    <text evidence="2">The sequence shown here is derived from an EMBL/GenBank/DDBJ whole genome shotgun (WGS) entry which is preliminary data.</text>
</comment>
<reference evidence="3" key="1">
    <citation type="submission" date="2017-03" db="EMBL/GenBank/DDBJ databases">
        <title>Novel pathways for hydrocarbon cycling and metabolic interdependencies in hydrothermal sediment communities.</title>
        <authorList>
            <person name="Dombrowski N."/>
            <person name="Seitz K."/>
            <person name="Teske A."/>
            <person name="Baker B."/>
        </authorList>
    </citation>
    <scope>NUCLEOTIDE SEQUENCE [LARGE SCALE GENOMIC DNA]</scope>
</reference>
<name>A0A1W9S0Y9_9BACT</name>
<feature type="transmembrane region" description="Helical" evidence="1">
    <location>
        <begin position="12"/>
        <end position="45"/>
    </location>
</feature>
<proteinExistence type="predicted"/>
<gene>
    <name evidence="2" type="ORF">B6D57_03395</name>
</gene>
<feature type="transmembrane region" description="Helical" evidence="1">
    <location>
        <begin position="146"/>
        <end position="165"/>
    </location>
</feature>
<accession>A0A1W9S0Y9</accession>
<feature type="transmembrane region" description="Helical" evidence="1">
    <location>
        <begin position="51"/>
        <end position="76"/>
    </location>
</feature>